<dbReference type="Proteomes" id="UP000297245">
    <property type="component" value="Unassembled WGS sequence"/>
</dbReference>
<protein>
    <submittedName>
        <fullName evidence="1">Uncharacterized protein</fullName>
    </submittedName>
</protein>
<evidence type="ECO:0000313" key="2">
    <source>
        <dbReference type="Proteomes" id="UP000297245"/>
    </source>
</evidence>
<organism evidence="1 2">
    <name type="scientific">Dendrothele bispora (strain CBS 962.96)</name>
    <dbReference type="NCBI Taxonomy" id="1314807"/>
    <lineage>
        <taxon>Eukaryota</taxon>
        <taxon>Fungi</taxon>
        <taxon>Dikarya</taxon>
        <taxon>Basidiomycota</taxon>
        <taxon>Agaricomycotina</taxon>
        <taxon>Agaricomycetes</taxon>
        <taxon>Agaricomycetidae</taxon>
        <taxon>Agaricales</taxon>
        <taxon>Agaricales incertae sedis</taxon>
        <taxon>Dendrothele</taxon>
    </lineage>
</organism>
<gene>
    <name evidence="1" type="ORF">K435DRAFT_911970</name>
</gene>
<feature type="non-terminal residue" evidence="1">
    <location>
        <position position="74"/>
    </location>
</feature>
<name>A0A4S8LMG1_DENBC</name>
<accession>A0A4S8LMG1</accession>
<evidence type="ECO:0000313" key="1">
    <source>
        <dbReference type="EMBL" id="THU90459.1"/>
    </source>
</evidence>
<keyword evidence="2" id="KW-1185">Reference proteome</keyword>
<dbReference type="OrthoDB" id="3065006at2759"/>
<dbReference type="EMBL" id="ML179334">
    <property type="protein sequence ID" value="THU90459.1"/>
    <property type="molecule type" value="Genomic_DNA"/>
</dbReference>
<sequence length="74" mass="8185">MVLDVDLTLVGELEEVQHMFLRRLLGVNNHSILAILFFRNRTTPSSISTSSIGPRLPEVPYTVATSVICICCVP</sequence>
<reference evidence="1 2" key="1">
    <citation type="journal article" date="2019" name="Nat. Ecol. Evol.">
        <title>Megaphylogeny resolves global patterns of mushroom evolution.</title>
        <authorList>
            <person name="Varga T."/>
            <person name="Krizsan K."/>
            <person name="Foldi C."/>
            <person name="Dima B."/>
            <person name="Sanchez-Garcia M."/>
            <person name="Sanchez-Ramirez S."/>
            <person name="Szollosi G.J."/>
            <person name="Szarkandi J.G."/>
            <person name="Papp V."/>
            <person name="Albert L."/>
            <person name="Andreopoulos W."/>
            <person name="Angelini C."/>
            <person name="Antonin V."/>
            <person name="Barry K.W."/>
            <person name="Bougher N.L."/>
            <person name="Buchanan P."/>
            <person name="Buyck B."/>
            <person name="Bense V."/>
            <person name="Catcheside P."/>
            <person name="Chovatia M."/>
            <person name="Cooper J."/>
            <person name="Damon W."/>
            <person name="Desjardin D."/>
            <person name="Finy P."/>
            <person name="Geml J."/>
            <person name="Haridas S."/>
            <person name="Hughes K."/>
            <person name="Justo A."/>
            <person name="Karasinski D."/>
            <person name="Kautmanova I."/>
            <person name="Kiss B."/>
            <person name="Kocsube S."/>
            <person name="Kotiranta H."/>
            <person name="LaButti K.M."/>
            <person name="Lechner B.E."/>
            <person name="Liimatainen K."/>
            <person name="Lipzen A."/>
            <person name="Lukacs Z."/>
            <person name="Mihaltcheva S."/>
            <person name="Morgado L.N."/>
            <person name="Niskanen T."/>
            <person name="Noordeloos M.E."/>
            <person name="Ohm R.A."/>
            <person name="Ortiz-Santana B."/>
            <person name="Ovrebo C."/>
            <person name="Racz N."/>
            <person name="Riley R."/>
            <person name="Savchenko A."/>
            <person name="Shiryaev A."/>
            <person name="Soop K."/>
            <person name="Spirin V."/>
            <person name="Szebenyi C."/>
            <person name="Tomsovsky M."/>
            <person name="Tulloss R.E."/>
            <person name="Uehling J."/>
            <person name="Grigoriev I.V."/>
            <person name="Vagvolgyi C."/>
            <person name="Papp T."/>
            <person name="Martin F.M."/>
            <person name="Miettinen O."/>
            <person name="Hibbett D.S."/>
            <person name="Nagy L.G."/>
        </authorList>
    </citation>
    <scope>NUCLEOTIDE SEQUENCE [LARGE SCALE GENOMIC DNA]</scope>
    <source>
        <strain evidence="1 2">CBS 962.96</strain>
    </source>
</reference>
<dbReference type="AlphaFoldDB" id="A0A4S8LMG1"/>
<proteinExistence type="predicted"/>